<dbReference type="Gene3D" id="3.10.180.10">
    <property type="entry name" value="2,3-Dihydroxybiphenyl 1,2-Dioxygenase, domain 1"/>
    <property type="match status" value="1"/>
</dbReference>
<comment type="caution">
    <text evidence="2">The sequence shown here is derived from an EMBL/GenBank/DDBJ whole genome shotgun (WGS) entry which is preliminary data.</text>
</comment>
<organism evidence="2 3">
    <name type="scientific">Ohtaekwangia kribbensis</name>
    <dbReference type="NCBI Taxonomy" id="688913"/>
    <lineage>
        <taxon>Bacteria</taxon>
        <taxon>Pseudomonadati</taxon>
        <taxon>Bacteroidota</taxon>
        <taxon>Cytophagia</taxon>
        <taxon>Cytophagales</taxon>
        <taxon>Fulvivirgaceae</taxon>
        <taxon>Ohtaekwangia</taxon>
    </lineage>
</organism>
<keyword evidence="1" id="KW-0046">Antibiotic resistance</keyword>
<evidence type="ECO:0000313" key="3">
    <source>
        <dbReference type="Proteomes" id="UP001597112"/>
    </source>
</evidence>
<dbReference type="InterPro" id="IPR000335">
    <property type="entry name" value="Bleomycin-R"/>
</dbReference>
<name>A0ABW3JVY3_9BACT</name>
<evidence type="ECO:0000313" key="2">
    <source>
        <dbReference type="EMBL" id="MFD0998132.1"/>
    </source>
</evidence>
<evidence type="ECO:0000256" key="1">
    <source>
        <dbReference type="ARBA" id="ARBA00023251"/>
    </source>
</evidence>
<dbReference type="SUPFAM" id="SSF54593">
    <property type="entry name" value="Glyoxalase/Bleomycin resistance protein/Dihydroxybiphenyl dioxygenase"/>
    <property type="match status" value="1"/>
</dbReference>
<dbReference type="InterPro" id="IPR029068">
    <property type="entry name" value="Glyas_Bleomycin-R_OHBP_Dase"/>
</dbReference>
<keyword evidence="3" id="KW-1185">Reference proteome</keyword>
<dbReference type="Proteomes" id="UP001597112">
    <property type="component" value="Unassembled WGS sequence"/>
</dbReference>
<dbReference type="Pfam" id="PF19581">
    <property type="entry name" value="Glyoxalase_7"/>
    <property type="match status" value="1"/>
</dbReference>
<dbReference type="RefSeq" id="WP_377574307.1">
    <property type="nucleotide sequence ID" value="NZ_JBHTKA010000001.1"/>
</dbReference>
<sequence length="121" mass="14153">MQSQVIPIFRIFDYTKAIEFYIQWLGFSIDWEHTFEPGAPRYMQISRDGIVLHLTEHHGDCTPGSKALIRYSGLRAYHQQLIDKNYVYNRPGLEEAPWNSLTMTVTDPFGNKLFFNEPHTS</sequence>
<reference evidence="3" key="1">
    <citation type="journal article" date="2019" name="Int. J. Syst. Evol. Microbiol.">
        <title>The Global Catalogue of Microorganisms (GCM) 10K type strain sequencing project: providing services to taxonomists for standard genome sequencing and annotation.</title>
        <authorList>
            <consortium name="The Broad Institute Genomics Platform"/>
            <consortium name="The Broad Institute Genome Sequencing Center for Infectious Disease"/>
            <person name="Wu L."/>
            <person name="Ma J."/>
        </authorList>
    </citation>
    <scope>NUCLEOTIDE SEQUENCE [LARGE SCALE GENOMIC DNA]</scope>
    <source>
        <strain evidence="3">CCUG 58938</strain>
    </source>
</reference>
<protein>
    <submittedName>
        <fullName evidence="2">Glyoxalase superfamily protein</fullName>
    </submittedName>
</protein>
<proteinExistence type="predicted"/>
<accession>A0ABW3JVY3</accession>
<dbReference type="CDD" id="cd08349">
    <property type="entry name" value="BLMA_like"/>
    <property type="match status" value="1"/>
</dbReference>
<gene>
    <name evidence="2" type="ORF">ACFQ21_02400</name>
</gene>
<dbReference type="EMBL" id="JBHTKA010000001">
    <property type="protein sequence ID" value="MFD0998132.1"/>
    <property type="molecule type" value="Genomic_DNA"/>
</dbReference>